<comment type="similarity">
    <text evidence="1">Belongs to the short-chain dehydrogenases/reductases (SDR) family.</text>
</comment>
<dbReference type="InterPro" id="IPR036291">
    <property type="entry name" value="NAD(P)-bd_dom_sf"/>
</dbReference>
<dbReference type="NCBIfam" id="NF005559">
    <property type="entry name" value="PRK07231.1"/>
    <property type="match status" value="1"/>
</dbReference>
<feature type="transmembrane region" description="Helical" evidence="3">
    <location>
        <begin position="12"/>
        <end position="31"/>
    </location>
</feature>
<dbReference type="Proteomes" id="UP001141619">
    <property type="component" value="Unassembled WGS sequence"/>
</dbReference>
<dbReference type="EMBL" id="JANWOI010000001">
    <property type="protein sequence ID" value="MDA5192531.1"/>
    <property type="molecule type" value="Genomic_DNA"/>
</dbReference>
<evidence type="ECO:0000256" key="2">
    <source>
        <dbReference type="ARBA" id="ARBA00023002"/>
    </source>
</evidence>
<dbReference type="EC" id="1.1.1.47" evidence="4"/>
<dbReference type="Pfam" id="PF13561">
    <property type="entry name" value="adh_short_C2"/>
    <property type="match status" value="1"/>
</dbReference>
<sequence>MTKATGRVSGKVAIVTGGASGLGAAIATMLVREGAEVVITDIQDDAGKALAEKLGCTFLHQDVAEEARWPEVIAAVKTQFGGLHILINNAGFEGPLDAVSPENTRLADWQRIHRVNVEGVFLGCRAAIPVMRESGGGSIVNMSSIGALVATPFLSAYGASKAAVRQFTTSVALHCAETGSRIRCNSVHPGQIRTPMLDKLFRDTGERHGITTAEAETAFLGRIPLKEFGEPDDIAYAVLFLASDESKHVTGAQIVVDGGMDIV</sequence>
<keyword evidence="3" id="KW-1133">Transmembrane helix</keyword>
<evidence type="ECO:0000256" key="3">
    <source>
        <dbReference type="SAM" id="Phobius"/>
    </source>
</evidence>
<dbReference type="SUPFAM" id="SSF51735">
    <property type="entry name" value="NAD(P)-binding Rossmann-fold domains"/>
    <property type="match status" value="1"/>
</dbReference>
<keyword evidence="5" id="KW-1185">Reference proteome</keyword>
<keyword evidence="2 4" id="KW-0560">Oxidoreductase</keyword>
<dbReference type="AlphaFoldDB" id="A0A9X3TUS2"/>
<gene>
    <name evidence="4" type="ORF">NYP16_00975</name>
</gene>
<dbReference type="InterPro" id="IPR002347">
    <property type="entry name" value="SDR_fam"/>
</dbReference>
<keyword evidence="3" id="KW-0812">Transmembrane</keyword>
<dbReference type="PRINTS" id="PR00080">
    <property type="entry name" value="SDRFAMILY"/>
</dbReference>
<evidence type="ECO:0000313" key="4">
    <source>
        <dbReference type="EMBL" id="MDA5192531.1"/>
    </source>
</evidence>
<reference evidence="4" key="2">
    <citation type="journal article" date="2023" name="Syst. Appl. Microbiol.">
        <title>Govania unica gen. nov., sp. nov., a rare biosphere bacterium that represents a novel family in the class Alphaproteobacteria.</title>
        <authorList>
            <person name="Vandamme P."/>
            <person name="Peeters C."/>
            <person name="Hettiarachchi A."/>
            <person name="Cnockaert M."/>
            <person name="Carlier A."/>
        </authorList>
    </citation>
    <scope>NUCLEOTIDE SEQUENCE</scope>
    <source>
        <strain evidence="4">LMG 31809</strain>
    </source>
</reference>
<dbReference type="PANTHER" id="PTHR24321:SF15">
    <property type="entry name" value="OXIDOREDUCTASE UCPA"/>
    <property type="match status" value="1"/>
</dbReference>
<keyword evidence="3" id="KW-0472">Membrane</keyword>
<dbReference type="FunFam" id="3.40.50.720:FF:000084">
    <property type="entry name" value="Short-chain dehydrogenase reductase"/>
    <property type="match status" value="1"/>
</dbReference>
<comment type="caution">
    <text evidence="4">The sequence shown here is derived from an EMBL/GenBank/DDBJ whole genome shotgun (WGS) entry which is preliminary data.</text>
</comment>
<reference evidence="4" key="1">
    <citation type="submission" date="2022-08" db="EMBL/GenBank/DDBJ databases">
        <authorList>
            <person name="Vandamme P."/>
            <person name="Hettiarachchi A."/>
            <person name="Peeters C."/>
            <person name="Cnockaert M."/>
            <person name="Carlier A."/>
        </authorList>
    </citation>
    <scope>NUCLEOTIDE SEQUENCE</scope>
    <source>
        <strain evidence="4">LMG 31809</strain>
    </source>
</reference>
<evidence type="ECO:0000313" key="5">
    <source>
        <dbReference type="Proteomes" id="UP001141619"/>
    </source>
</evidence>
<dbReference type="PROSITE" id="PS00061">
    <property type="entry name" value="ADH_SHORT"/>
    <property type="match status" value="1"/>
</dbReference>
<dbReference type="Gene3D" id="3.40.50.720">
    <property type="entry name" value="NAD(P)-binding Rossmann-like Domain"/>
    <property type="match status" value="1"/>
</dbReference>
<name>A0A9X3TUS2_9PROT</name>
<dbReference type="GO" id="GO:0047936">
    <property type="term" value="F:glucose 1-dehydrogenase [NAD(P)+] activity"/>
    <property type="evidence" value="ECO:0007669"/>
    <property type="project" value="UniProtKB-EC"/>
</dbReference>
<evidence type="ECO:0000256" key="1">
    <source>
        <dbReference type="ARBA" id="ARBA00006484"/>
    </source>
</evidence>
<protein>
    <submittedName>
        <fullName evidence="4">Glucose 1-dehydrogenase</fullName>
        <ecNumber evidence="4">1.1.1.47</ecNumber>
    </submittedName>
</protein>
<accession>A0A9X3TUS2</accession>
<organism evidence="4 5">
    <name type="scientific">Govanella unica</name>
    <dbReference type="NCBI Taxonomy" id="2975056"/>
    <lineage>
        <taxon>Bacteria</taxon>
        <taxon>Pseudomonadati</taxon>
        <taxon>Pseudomonadota</taxon>
        <taxon>Alphaproteobacteria</taxon>
        <taxon>Emcibacterales</taxon>
        <taxon>Govanellaceae</taxon>
        <taxon>Govanella</taxon>
    </lineage>
</organism>
<dbReference type="InterPro" id="IPR020904">
    <property type="entry name" value="Sc_DH/Rdtase_CS"/>
</dbReference>
<proteinExistence type="inferred from homology"/>
<dbReference type="RefSeq" id="WP_274942236.1">
    <property type="nucleotide sequence ID" value="NZ_JANWOI010000001.1"/>
</dbReference>
<dbReference type="PANTHER" id="PTHR24321">
    <property type="entry name" value="DEHYDROGENASES, SHORT CHAIN"/>
    <property type="match status" value="1"/>
</dbReference>
<dbReference type="PRINTS" id="PR00081">
    <property type="entry name" value="GDHRDH"/>
</dbReference>